<sequence>MKRKQDSLLTKQRLLETAFENFYDVGFENTSLEKISKDANVSRGAAYWHFKNKSEIFNEVVTMTIEKIQNEKRQIMMDETLDFEEKVVEILLVPSRAQEGFNFLQQSLKTLEIHSEFSELLQKFRETRARLYEFFLEGLRMKGLNENDAAAVASMFYNYFEGMYGSGTPEEVARNYNAEAIRRSISIIFTNA</sequence>
<evidence type="ECO:0000313" key="5">
    <source>
        <dbReference type="Proteomes" id="UP000183700"/>
    </source>
</evidence>
<dbReference type="RefSeq" id="WP_071861856.1">
    <property type="nucleotide sequence ID" value="NZ_JBHLVS010000013.1"/>
</dbReference>
<protein>
    <recommendedName>
        <fullName evidence="3">HTH tetR-type domain-containing protein</fullName>
    </recommendedName>
</protein>
<evidence type="ECO:0000313" key="4">
    <source>
        <dbReference type="EMBL" id="OJG35873.1"/>
    </source>
</evidence>
<dbReference type="InterPro" id="IPR050624">
    <property type="entry name" value="HTH-type_Tx_Regulator"/>
</dbReference>
<name>A0A1L8SVB1_9ENTE</name>
<dbReference type="SUPFAM" id="SSF46689">
    <property type="entry name" value="Homeodomain-like"/>
    <property type="match status" value="1"/>
</dbReference>
<feature type="DNA-binding region" description="H-T-H motif" evidence="2">
    <location>
        <begin position="31"/>
        <end position="50"/>
    </location>
</feature>
<dbReference type="EMBL" id="JXKM01000004">
    <property type="protein sequence ID" value="OJG35873.1"/>
    <property type="molecule type" value="Genomic_DNA"/>
</dbReference>
<dbReference type="PROSITE" id="PS01081">
    <property type="entry name" value="HTH_TETR_1"/>
    <property type="match status" value="1"/>
</dbReference>
<comment type="caution">
    <text evidence="4">The sequence shown here is derived from an EMBL/GenBank/DDBJ whole genome shotgun (WGS) entry which is preliminary data.</text>
</comment>
<dbReference type="PRINTS" id="PR00455">
    <property type="entry name" value="HTHTETR"/>
</dbReference>
<dbReference type="OrthoDB" id="9814200at2"/>
<reference evidence="4 5" key="1">
    <citation type="submission" date="2014-12" db="EMBL/GenBank/DDBJ databases">
        <title>Draft genome sequences of 29 type strains of Enterococci.</title>
        <authorList>
            <person name="Zhong Z."/>
            <person name="Sun Z."/>
            <person name="Liu W."/>
            <person name="Zhang W."/>
            <person name="Zhang H."/>
        </authorList>
    </citation>
    <scope>NUCLEOTIDE SEQUENCE [LARGE SCALE GENOMIC DNA]</scope>
    <source>
        <strain evidence="4 5">DSM 22802</strain>
    </source>
</reference>
<dbReference type="STRING" id="319970.RV00_GL002017"/>
<keyword evidence="1 2" id="KW-0238">DNA-binding</keyword>
<proteinExistence type="predicted"/>
<keyword evidence="5" id="KW-1185">Reference proteome</keyword>
<evidence type="ECO:0000256" key="1">
    <source>
        <dbReference type="ARBA" id="ARBA00023125"/>
    </source>
</evidence>
<dbReference type="AlphaFoldDB" id="A0A1L8SVB1"/>
<evidence type="ECO:0000256" key="2">
    <source>
        <dbReference type="PROSITE-ProRule" id="PRU00335"/>
    </source>
</evidence>
<feature type="domain" description="HTH tetR-type" evidence="3">
    <location>
        <begin position="8"/>
        <end position="68"/>
    </location>
</feature>
<dbReference type="PANTHER" id="PTHR43479:SF11">
    <property type="entry name" value="ACREF_ENVCD OPERON REPRESSOR-RELATED"/>
    <property type="match status" value="1"/>
</dbReference>
<evidence type="ECO:0000259" key="3">
    <source>
        <dbReference type="PROSITE" id="PS50977"/>
    </source>
</evidence>
<dbReference type="InterPro" id="IPR009057">
    <property type="entry name" value="Homeodomain-like_sf"/>
</dbReference>
<accession>A0A1L8SVB1</accession>
<organism evidence="4 5">
    <name type="scientific">Enterococcus devriesei</name>
    <dbReference type="NCBI Taxonomy" id="319970"/>
    <lineage>
        <taxon>Bacteria</taxon>
        <taxon>Bacillati</taxon>
        <taxon>Bacillota</taxon>
        <taxon>Bacilli</taxon>
        <taxon>Lactobacillales</taxon>
        <taxon>Enterococcaceae</taxon>
        <taxon>Enterococcus</taxon>
    </lineage>
</organism>
<dbReference type="Pfam" id="PF00440">
    <property type="entry name" value="TetR_N"/>
    <property type="match status" value="1"/>
</dbReference>
<dbReference type="GO" id="GO:0003677">
    <property type="term" value="F:DNA binding"/>
    <property type="evidence" value="ECO:0007669"/>
    <property type="project" value="UniProtKB-UniRule"/>
</dbReference>
<dbReference type="PANTHER" id="PTHR43479">
    <property type="entry name" value="ACREF/ENVCD OPERON REPRESSOR-RELATED"/>
    <property type="match status" value="1"/>
</dbReference>
<dbReference type="Proteomes" id="UP000183700">
    <property type="component" value="Unassembled WGS sequence"/>
</dbReference>
<dbReference type="Gene3D" id="1.10.357.10">
    <property type="entry name" value="Tetracycline Repressor, domain 2"/>
    <property type="match status" value="1"/>
</dbReference>
<dbReference type="InterPro" id="IPR023772">
    <property type="entry name" value="DNA-bd_HTH_TetR-type_CS"/>
</dbReference>
<dbReference type="InterPro" id="IPR001647">
    <property type="entry name" value="HTH_TetR"/>
</dbReference>
<dbReference type="PROSITE" id="PS50977">
    <property type="entry name" value="HTH_TETR_2"/>
    <property type="match status" value="1"/>
</dbReference>
<gene>
    <name evidence="4" type="ORF">RV00_GL002017</name>
</gene>